<gene>
    <name evidence="9" type="ORF">J2851_004605</name>
</gene>
<evidence type="ECO:0000256" key="6">
    <source>
        <dbReference type="ARBA" id="ARBA00023136"/>
    </source>
</evidence>
<evidence type="ECO:0000256" key="3">
    <source>
        <dbReference type="ARBA" id="ARBA00022475"/>
    </source>
</evidence>
<comment type="caution">
    <text evidence="9">The sequence shown here is derived from an EMBL/GenBank/DDBJ whole genome shotgun (WGS) entry which is preliminary data.</text>
</comment>
<feature type="transmembrane region" description="Helical" evidence="7">
    <location>
        <begin position="209"/>
        <end position="229"/>
    </location>
</feature>
<dbReference type="RefSeq" id="WP_246500860.1">
    <property type="nucleotide sequence ID" value="NZ_JAGINP010000018.1"/>
</dbReference>
<dbReference type="Pfam" id="PF00528">
    <property type="entry name" value="BPD_transp_1"/>
    <property type="match status" value="1"/>
</dbReference>
<keyword evidence="10" id="KW-1185">Reference proteome</keyword>
<keyword evidence="6 7" id="KW-0472">Membrane</keyword>
<dbReference type="PANTHER" id="PTHR30151">
    <property type="entry name" value="ALKANE SULFONATE ABC TRANSPORTER-RELATED, MEMBRANE SUBUNIT"/>
    <property type="match status" value="1"/>
</dbReference>
<feature type="transmembrane region" description="Helical" evidence="7">
    <location>
        <begin position="79"/>
        <end position="106"/>
    </location>
</feature>
<feature type="transmembrane region" description="Helical" evidence="7">
    <location>
        <begin position="118"/>
        <end position="140"/>
    </location>
</feature>
<proteinExistence type="inferred from homology"/>
<evidence type="ECO:0000256" key="2">
    <source>
        <dbReference type="ARBA" id="ARBA00022448"/>
    </source>
</evidence>
<dbReference type="SUPFAM" id="SSF161098">
    <property type="entry name" value="MetI-like"/>
    <property type="match status" value="1"/>
</dbReference>
<evidence type="ECO:0000313" key="10">
    <source>
        <dbReference type="Proteomes" id="UP000781958"/>
    </source>
</evidence>
<dbReference type="Gene3D" id="1.10.3720.10">
    <property type="entry name" value="MetI-like"/>
    <property type="match status" value="1"/>
</dbReference>
<evidence type="ECO:0000259" key="8">
    <source>
        <dbReference type="PROSITE" id="PS50928"/>
    </source>
</evidence>
<reference evidence="9 10" key="1">
    <citation type="submission" date="2021-03" db="EMBL/GenBank/DDBJ databases">
        <title>Genomic Encyclopedia of Type Strains, Phase III (KMG-III): the genomes of soil and plant-associated and newly described type strains.</title>
        <authorList>
            <person name="Whitman W."/>
        </authorList>
    </citation>
    <scope>NUCLEOTIDE SEQUENCE [LARGE SCALE GENOMIC DNA]</scope>
    <source>
        <strain evidence="9 10">IMMIB AFH-6</strain>
    </source>
</reference>
<comment type="subcellular location">
    <subcellularLocation>
        <location evidence="1 7">Cell membrane</location>
        <topology evidence="1 7">Multi-pass membrane protein</topology>
    </subcellularLocation>
</comment>
<accession>A0ABS4SQH7</accession>
<dbReference type="Proteomes" id="UP000781958">
    <property type="component" value="Unassembled WGS sequence"/>
</dbReference>
<feature type="transmembrane region" description="Helical" evidence="7">
    <location>
        <begin position="241"/>
        <end position="260"/>
    </location>
</feature>
<sequence>MAFGIAARAKGSGDGSGTPLNFLVRLANSGWFRPVLLLVILTVLWDVSVRVFAIPAYLIPKPGDVALALMSDWDQLLAASVPTTLATLGGFALSVLFGIPVAMLIAGSRTVEAYVYPLLVFSQSIPKVAIAPLFVVWFGFGLLPKVIAAFLLAFFPIVVSAVQGFKSVDTDMMDLAKSMKASRLQTFTMVRLPHAMPAIFAGLKVSITLAVVGAVVGEFVGANSGIGFVLQRSIGNFELPLMFAALVVLALIGVVLFWIIDVIERLVIPWHASHRHTFNATS</sequence>
<evidence type="ECO:0000256" key="4">
    <source>
        <dbReference type="ARBA" id="ARBA00022692"/>
    </source>
</evidence>
<dbReference type="InterPro" id="IPR035906">
    <property type="entry name" value="MetI-like_sf"/>
</dbReference>
<dbReference type="InterPro" id="IPR000515">
    <property type="entry name" value="MetI-like"/>
</dbReference>
<evidence type="ECO:0000256" key="7">
    <source>
        <dbReference type="RuleBase" id="RU363032"/>
    </source>
</evidence>
<evidence type="ECO:0000256" key="5">
    <source>
        <dbReference type="ARBA" id="ARBA00022989"/>
    </source>
</evidence>
<feature type="transmembrane region" description="Helical" evidence="7">
    <location>
        <begin position="35"/>
        <end position="59"/>
    </location>
</feature>
<keyword evidence="4 7" id="KW-0812">Transmembrane</keyword>
<protein>
    <submittedName>
        <fullName evidence="9">NitT/TauT family transport system permease protein</fullName>
    </submittedName>
</protein>
<name>A0ABS4SQH7_9PROT</name>
<comment type="similarity">
    <text evidence="7">Belongs to the binding-protein-dependent transport system permease family.</text>
</comment>
<dbReference type="PANTHER" id="PTHR30151:SF20">
    <property type="entry name" value="ABC TRANSPORTER PERMEASE PROTEIN HI_0355-RELATED"/>
    <property type="match status" value="1"/>
</dbReference>
<evidence type="ECO:0000313" key="9">
    <source>
        <dbReference type="EMBL" id="MBP2294809.1"/>
    </source>
</evidence>
<evidence type="ECO:0000256" key="1">
    <source>
        <dbReference type="ARBA" id="ARBA00004651"/>
    </source>
</evidence>
<keyword evidence="3" id="KW-1003">Cell membrane</keyword>
<dbReference type="CDD" id="cd06261">
    <property type="entry name" value="TM_PBP2"/>
    <property type="match status" value="1"/>
</dbReference>
<keyword evidence="2 7" id="KW-0813">Transport</keyword>
<keyword evidence="5 7" id="KW-1133">Transmembrane helix</keyword>
<organism evidence="9 10">
    <name type="scientific">Azospirillum rugosum</name>
    <dbReference type="NCBI Taxonomy" id="416170"/>
    <lineage>
        <taxon>Bacteria</taxon>
        <taxon>Pseudomonadati</taxon>
        <taxon>Pseudomonadota</taxon>
        <taxon>Alphaproteobacteria</taxon>
        <taxon>Rhodospirillales</taxon>
        <taxon>Azospirillaceae</taxon>
        <taxon>Azospirillum</taxon>
    </lineage>
</organism>
<dbReference type="EMBL" id="JAGINP010000018">
    <property type="protein sequence ID" value="MBP2294809.1"/>
    <property type="molecule type" value="Genomic_DNA"/>
</dbReference>
<dbReference type="PROSITE" id="PS50928">
    <property type="entry name" value="ABC_TM1"/>
    <property type="match status" value="1"/>
</dbReference>
<feature type="transmembrane region" description="Helical" evidence="7">
    <location>
        <begin position="146"/>
        <end position="165"/>
    </location>
</feature>
<feature type="domain" description="ABC transmembrane type-1" evidence="8">
    <location>
        <begin position="80"/>
        <end position="260"/>
    </location>
</feature>